<dbReference type="CDD" id="cd05398">
    <property type="entry name" value="NT_ClassII-CCAase"/>
    <property type="match status" value="1"/>
</dbReference>
<dbReference type="GO" id="GO:0005524">
    <property type="term" value="F:ATP binding"/>
    <property type="evidence" value="ECO:0007669"/>
    <property type="project" value="UniProtKB-UniRule"/>
</dbReference>
<evidence type="ECO:0000259" key="12">
    <source>
        <dbReference type="Pfam" id="PF12627"/>
    </source>
</evidence>
<keyword evidence="1 7" id="KW-0507">mRNA processing</keyword>
<evidence type="ECO:0000313" key="13">
    <source>
        <dbReference type="EMBL" id="RDH83183.1"/>
    </source>
</evidence>
<dbReference type="Pfam" id="PF01743">
    <property type="entry name" value="PolyA_pol"/>
    <property type="match status" value="1"/>
</dbReference>
<keyword evidence="2 7" id="KW-0808">Transferase</keyword>
<feature type="active site" evidence="7">
    <location>
        <position position="146"/>
    </location>
</feature>
<evidence type="ECO:0000256" key="8">
    <source>
        <dbReference type="RuleBase" id="RU003953"/>
    </source>
</evidence>
<dbReference type="Gene3D" id="3.30.460.10">
    <property type="entry name" value="Beta Polymerase, domain 2"/>
    <property type="match status" value="1"/>
</dbReference>
<organism evidence="13 14">
    <name type="scientific">endosymbiont of Lamellibrachia luymesi</name>
    <dbReference type="NCBI Taxonomy" id="2200907"/>
    <lineage>
        <taxon>Bacteria</taxon>
        <taxon>Pseudomonadati</taxon>
        <taxon>Pseudomonadota</taxon>
        <taxon>Gammaproteobacteria</taxon>
        <taxon>sulfur-oxidizing symbionts</taxon>
    </lineage>
</organism>
<feature type="domain" description="tRNA nucleotidyltransferase/poly(A) polymerase RNA and SrmB- binding" evidence="12">
    <location>
        <begin position="204"/>
        <end position="266"/>
    </location>
</feature>
<comment type="catalytic activity">
    <reaction evidence="7">
        <text>RNA(n) + ATP = RNA(n)-3'-adenine ribonucleotide + diphosphate</text>
        <dbReference type="Rhea" id="RHEA:11332"/>
        <dbReference type="Rhea" id="RHEA-COMP:14527"/>
        <dbReference type="Rhea" id="RHEA-COMP:17347"/>
        <dbReference type="ChEBI" id="CHEBI:30616"/>
        <dbReference type="ChEBI" id="CHEBI:33019"/>
        <dbReference type="ChEBI" id="CHEBI:140395"/>
        <dbReference type="ChEBI" id="CHEBI:173115"/>
        <dbReference type="EC" id="2.7.7.19"/>
    </reaction>
</comment>
<gene>
    <name evidence="7" type="primary">pcnB</name>
    <name evidence="13" type="ORF">DIZ79_17865</name>
</gene>
<dbReference type="PANTHER" id="PTHR43051:SF1">
    <property type="entry name" value="POLYNUCLEOTIDE ADENYLYLTRANSFERASE FAMILY PROTEIN"/>
    <property type="match status" value="1"/>
</dbReference>
<dbReference type="NCBIfam" id="TIGR01942">
    <property type="entry name" value="pcnB"/>
    <property type="match status" value="1"/>
</dbReference>
<evidence type="ECO:0000313" key="14">
    <source>
        <dbReference type="Proteomes" id="UP000255508"/>
    </source>
</evidence>
<evidence type="ECO:0000256" key="1">
    <source>
        <dbReference type="ARBA" id="ARBA00022664"/>
    </source>
</evidence>
<dbReference type="Gene3D" id="1.10.3090.10">
    <property type="entry name" value="cca-adding enzyme, domain 2"/>
    <property type="match status" value="1"/>
</dbReference>
<dbReference type="Pfam" id="PF12627">
    <property type="entry name" value="PolyA_pol_RNAbd"/>
    <property type="match status" value="1"/>
</dbReference>
<dbReference type="InterPro" id="IPR025866">
    <property type="entry name" value="PolyA_pol_arg_C_dom"/>
</dbReference>
<dbReference type="InterPro" id="IPR002646">
    <property type="entry name" value="PolA_pol_head_dom"/>
</dbReference>
<keyword evidence="5 7" id="KW-0694">RNA-binding</keyword>
<evidence type="ECO:0000259" key="11">
    <source>
        <dbReference type="Pfam" id="PF12626"/>
    </source>
</evidence>
<evidence type="ECO:0000259" key="10">
    <source>
        <dbReference type="Pfam" id="PF01743"/>
    </source>
</evidence>
<dbReference type="InterPro" id="IPR052191">
    <property type="entry name" value="tRNA_ntf/polyA_polymerase_I"/>
</dbReference>
<comment type="function">
    <text evidence="7">Adds poly(A) tail to the 3' end of many RNAs, which usually targets these RNAs for decay. Plays a significant role in the global control of gene expression, through influencing the rate of transcript degradation, and in the general RNA quality control.</text>
</comment>
<dbReference type="GO" id="GO:0043633">
    <property type="term" value="P:polyadenylation-dependent RNA catabolic process"/>
    <property type="evidence" value="ECO:0007669"/>
    <property type="project" value="InterPro"/>
</dbReference>
<feature type="active site" evidence="7">
    <location>
        <position position="67"/>
    </location>
</feature>
<keyword evidence="13" id="KW-0548">Nucleotidyltransferase</keyword>
<protein>
    <recommendedName>
        <fullName evidence="7">Poly(A) polymerase I</fullName>
        <shortName evidence="7">PAP I</shortName>
        <ecNumber evidence="7">2.7.7.19</ecNumber>
    </recommendedName>
</protein>
<dbReference type="GO" id="GO:0003723">
    <property type="term" value="F:RNA binding"/>
    <property type="evidence" value="ECO:0007669"/>
    <property type="project" value="UniProtKB-UniRule"/>
</dbReference>
<feature type="compositionally biased region" description="Polar residues" evidence="9">
    <location>
        <begin position="408"/>
        <end position="418"/>
    </location>
</feature>
<evidence type="ECO:0000256" key="5">
    <source>
        <dbReference type="ARBA" id="ARBA00022884"/>
    </source>
</evidence>
<evidence type="ECO:0000256" key="2">
    <source>
        <dbReference type="ARBA" id="ARBA00022679"/>
    </source>
</evidence>
<keyword evidence="6 7" id="KW-0804">Transcription</keyword>
<feature type="domain" description="Poly A polymerase head" evidence="10">
    <location>
        <begin position="49"/>
        <end position="177"/>
    </location>
</feature>
<dbReference type="GO" id="GO:1990817">
    <property type="term" value="F:poly(A) RNA polymerase activity"/>
    <property type="evidence" value="ECO:0007669"/>
    <property type="project" value="UniProtKB-UniRule"/>
</dbReference>
<feature type="region of interest" description="Disordered" evidence="9">
    <location>
        <begin position="407"/>
        <end position="443"/>
    </location>
</feature>
<accession>A0A370DEA1</accession>
<proteinExistence type="inferred from homology"/>
<sequence length="443" mass="50390">MVSDQAPTGHNVISDPVIVPRPDHNISRANISENAVKVLYRLRNSGFEAYLVGGGVRDLLLGREPKDFDVATDALPEQVKEVFRNCRLIGRRFRLAHVFFGREIIEVATFRSMGDGSADDSRKVENGMILRDNVYGTIEEDAQRRDFTINALYYNIGDFSVVDYADGLTDLNNGVLRLLGDPEQRYREDPVRMLRAVRFAGKLGFKIDASCETPLSSMVSLLDDVPAARLFEEVLKLFLGGAALETFEKLRHYDMFGHLFPATEEALSHEDHDFPITFVNRGLDNTDSRIRDGKPVTPAFLFAVLLWEPVRLRAAAYEADGMPSIPALQEAGRDVLAEQAQRVLIPKRISYPMRDIWQMQPRFLSRGGKRPQRLITHPKFRAAYDFLLLRAQAGEAEMELAEWWTEFQKGNPQEQGQMAGQERRGRSGRRRRRRPRKAKPSDE</sequence>
<comment type="similarity">
    <text evidence="7 8">Belongs to the tRNA nucleotidyltransferase/poly(A) polymerase family.</text>
</comment>
<name>A0A370DEA1_9GAMM</name>
<dbReference type="AlphaFoldDB" id="A0A370DEA1"/>
<dbReference type="InterPro" id="IPR032828">
    <property type="entry name" value="PolyA_RNA-bd"/>
</dbReference>
<evidence type="ECO:0000256" key="6">
    <source>
        <dbReference type="ARBA" id="ARBA00023163"/>
    </source>
</evidence>
<dbReference type="InterPro" id="IPR010206">
    <property type="entry name" value="PolA_pol_I"/>
</dbReference>
<dbReference type="SUPFAM" id="SSF81891">
    <property type="entry name" value="Poly A polymerase C-terminal region-like"/>
    <property type="match status" value="1"/>
</dbReference>
<evidence type="ECO:0000256" key="3">
    <source>
        <dbReference type="ARBA" id="ARBA00022741"/>
    </source>
</evidence>
<dbReference type="Pfam" id="PF12626">
    <property type="entry name" value="PolyA_pol_arg_C"/>
    <property type="match status" value="1"/>
</dbReference>
<dbReference type="FunFam" id="3.30.460.10:FF:000035">
    <property type="entry name" value="Poly(A) polymerase I"/>
    <property type="match status" value="1"/>
</dbReference>
<dbReference type="HAMAP" id="MF_00957">
    <property type="entry name" value="PolyA_pol"/>
    <property type="match status" value="1"/>
</dbReference>
<dbReference type="SUPFAM" id="SSF81301">
    <property type="entry name" value="Nucleotidyltransferase"/>
    <property type="match status" value="1"/>
</dbReference>
<dbReference type="EMBL" id="QFXD01000321">
    <property type="protein sequence ID" value="RDH83183.1"/>
    <property type="molecule type" value="Genomic_DNA"/>
</dbReference>
<dbReference type="GO" id="GO:0006397">
    <property type="term" value="P:mRNA processing"/>
    <property type="evidence" value="ECO:0007669"/>
    <property type="project" value="UniProtKB-KW"/>
</dbReference>
<keyword evidence="3 7" id="KW-0547">Nucleotide-binding</keyword>
<feature type="compositionally biased region" description="Basic residues" evidence="9">
    <location>
        <begin position="426"/>
        <end position="443"/>
    </location>
</feature>
<evidence type="ECO:0000256" key="4">
    <source>
        <dbReference type="ARBA" id="ARBA00022840"/>
    </source>
</evidence>
<dbReference type="EC" id="2.7.7.19" evidence="7"/>
<dbReference type="InterPro" id="IPR043519">
    <property type="entry name" value="NT_sf"/>
</dbReference>
<reference evidence="13 14" key="1">
    <citation type="journal article" date="2018" name="ISME J.">
        <title>Endosymbiont genomes yield clues of tubeworm success.</title>
        <authorList>
            <person name="Li Y."/>
            <person name="Liles M.R."/>
            <person name="Halanych K.M."/>
        </authorList>
    </citation>
    <scope>NUCLEOTIDE SEQUENCE [LARGE SCALE GENOMIC DNA]</scope>
    <source>
        <strain evidence="13">A1422</strain>
    </source>
</reference>
<evidence type="ECO:0000256" key="7">
    <source>
        <dbReference type="HAMAP-Rule" id="MF_00957"/>
    </source>
</evidence>
<dbReference type="Proteomes" id="UP000255508">
    <property type="component" value="Unassembled WGS sequence"/>
</dbReference>
<comment type="caution">
    <text evidence="13">The sequence shown here is derived from an EMBL/GenBank/DDBJ whole genome shotgun (WGS) entry which is preliminary data.</text>
</comment>
<feature type="domain" description="Polymerase A arginine-rich C-terminal" evidence="11">
    <location>
        <begin position="321"/>
        <end position="437"/>
    </location>
</feature>
<dbReference type="PANTHER" id="PTHR43051">
    <property type="entry name" value="POLYNUCLEOTIDE ADENYLYLTRANSFERASE FAMILY PROTEIN"/>
    <property type="match status" value="1"/>
</dbReference>
<feature type="active site" evidence="7">
    <location>
        <position position="69"/>
    </location>
</feature>
<evidence type="ECO:0000256" key="9">
    <source>
        <dbReference type="SAM" id="MobiDB-lite"/>
    </source>
</evidence>
<keyword evidence="4 7" id="KW-0067">ATP-binding</keyword>